<evidence type="ECO:0000256" key="1">
    <source>
        <dbReference type="ARBA" id="ARBA00023015"/>
    </source>
</evidence>
<keyword evidence="3" id="KW-0804">Transcription</keyword>
<feature type="domain" description="HTH hxlR-type" evidence="4">
    <location>
        <begin position="33"/>
        <end position="131"/>
    </location>
</feature>
<name>A0ABV4HXE6_9GAMM</name>
<evidence type="ECO:0000313" key="6">
    <source>
        <dbReference type="Proteomes" id="UP001566331"/>
    </source>
</evidence>
<sequence>MRSRRIAVNYVLSGERLPASKDQAMRTLKHDECGLATTLNAIGGKWKTTILWEVNLAPRRFGELRRLLSGISEKVLAQQLREMEADALIRREIFPGAVQKVVYSVTPHGVSLNEAIGILSQWGKMHERHLEHVTARRA</sequence>
<dbReference type="InterPro" id="IPR002577">
    <property type="entry name" value="HTH_HxlR"/>
</dbReference>
<dbReference type="PANTHER" id="PTHR33204">
    <property type="entry name" value="TRANSCRIPTIONAL REGULATOR, MARR FAMILY"/>
    <property type="match status" value="1"/>
</dbReference>
<dbReference type="InterPro" id="IPR036388">
    <property type="entry name" value="WH-like_DNA-bd_sf"/>
</dbReference>
<reference evidence="5 6" key="1">
    <citation type="submission" date="2024-07" db="EMBL/GenBank/DDBJ databases">
        <title>Luteimonas salilacus sp. nov., isolated from the shore soil of Salt Lake in Tibet of China.</title>
        <authorList>
            <person name="Zhang X."/>
            <person name="Li A."/>
        </authorList>
    </citation>
    <scope>NUCLEOTIDE SEQUENCE [LARGE SCALE GENOMIC DNA]</scope>
    <source>
        <strain evidence="5 6">B3-2-R+30</strain>
    </source>
</reference>
<dbReference type="PROSITE" id="PS51118">
    <property type="entry name" value="HTH_HXLR"/>
    <property type="match status" value="1"/>
</dbReference>
<evidence type="ECO:0000259" key="4">
    <source>
        <dbReference type="PROSITE" id="PS51118"/>
    </source>
</evidence>
<evidence type="ECO:0000256" key="3">
    <source>
        <dbReference type="ARBA" id="ARBA00023163"/>
    </source>
</evidence>
<accession>A0ABV4HXE6</accession>
<gene>
    <name evidence="5" type="ORF">AB6713_19605</name>
</gene>
<organism evidence="5 6">
    <name type="scientific">Luteimonas salinilitoris</name>
    <dbReference type="NCBI Taxonomy" id="3237697"/>
    <lineage>
        <taxon>Bacteria</taxon>
        <taxon>Pseudomonadati</taxon>
        <taxon>Pseudomonadota</taxon>
        <taxon>Gammaproteobacteria</taxon>
        <taxon>Lysobacterales</taxon>
        <taxon>Lysobacteraceae</taxon>
        <taxon>Luteimonas</taxon>
    </lineage>
</organism>
<protein>
    <submittedName>
        <fullName evidence="5">Winged helix-turn-helix transcriptional regulator</fullName>
    </submittedName>
</protein>
<dbReference type="InterPro" id="IPR036390">
    <property type="entry name" value="WH_DNA-bd_sf"/>
</dbReference>
<dbReference type="RefSeq" id="WP_370565811.1">
    <property type="nucleotide sequence ID" value="NZ_JBFWIB010000028.1"/>
</dbReference>
<comment type="caution">
    <text evidence="5">The sequence shown here is derived from an EMBL/GenBank/DDBJ whole genome shotgun (WGS) entry which is preliminary data.</text>
</comment>
<evidence type="ECO:0000313" key="5">
    <source>
        <dbReference type="EMBL" id="MEZ0476793.1"/>
    </source>
</evidence>
<keyword evidence="6" id="KW-1185">Reference proteome</keyword>
<dbReference type="SUPFAM" id="SSF46785">
    <property type="entry name" value="Winged helix' DNA-binding domain"/>
    <property type="match status" value="1"/>
</dbReference>
<dbReference type="PANTHER" id="PTHR33204:SF29">
    <property type="entry name" value="TRANSCRIPTIONAL REGULATOR"/>
    <property type="match status" value="1"/>
</dbReference>
<dbReference type="Proteomes" id="UP001566331">
    <property type="component" value="Unassembled WGS sequence"/>
</dbReference>
<keyword evidence="1" id="KW-0805">Transcription regulation</keyword>
<evidence type="ECO:0000256" key="2">
    <source>
        <dbReference type="ARBA" id="ARBA00023125"/>
    </source>
</evidence>
<dbReference type="Pfam" id="PF01638">
    <property type="entry name" value="HxlR"/>
    <property type="match status" value="1"/>
</dbReference>
<dbReference type="Gene3D" id="1.10.10.10">
    <property type="entry name" value="Winged helix-like DNA-binding domain superfamily/Winged helix DNA-binding domain"/>
    <property type="match status" value="1"/>
</dbReference>
<proteinExistence type="predicted"/>
<dbReference type="EMBL" id="JBFWIC010000051">
    <property type="protein sequence ID" value="MEZ0476793.1"/>
    <property type="molecule type" value="Genomic_DNA"/>
</dbReference>
<keyword evidence="2" id="KW-0238">DNA-binding</keyword>